<dbReference type="Proteomes" id="UP000295781">
    <property type="component" value="Chromosome"/>
</dbReference>
<dbReference type="RefSeq" id="WP_129347922.1">
    <property type="nucleotide sequence ID" value="NZ_CP012670.1"/>
</dbReference>
<dbReference type="AlphaFoldDB" id="A0A4P2Q0U2"/>
<proteinExistence type="predicted"/>
<protein>
    <submittedName>
        <fullName evidence="1">Uncharacterized protein</fullName>
    </submittedName>
</protein>
<name>A0A4P2Q0U2_SORCE</name>
<accession>A0A4P2Q0U2</accession>
<sequence>MDWEELLRRVVYIRNLYRERGIALPPGEGLALALDEAEALGRGDVSAAPATDENAARTAHDAHVIWVLQENIETCLTNGLDLSSHLANIATGTTDYGAPAEDNRRIFFKDFEYEVFVMAALLRQGRRVVLAAQPNDPVYEFECDGLLFQLKHPNSRRQTERNLCRFNGQLREAGRHGIFVVGLEDMFGLADGGLHPTQQDFDIWLREKREAMEAHGIPLIQRGMRLTNVVGLVQTQTLVEFRAGNSQMRRLGNSCIMDRDGATGEPWWNDALAVLSCFNPTPVRASTVRDDVVGDEDDGERYLNWARSSGDEDQSSAADAARSMHEQAIRERAYFLWRDRTGSAWWDPVSNWHEAERLERDAGQRAAAADRASRGG</sequence>
<reference evidence="1 2" key="1">
    <citation type="submission" date="2015-09" db="EMBL/GenBank/DDBJ databases">
        <title>Sorangium comparison.</title>
        <authorList>
            <person name="Zaburannyi N."/>
            <person name="Bunk B."/>
            <person name="Overmann J."/>
            <person name="Mueller R."/>
        </authorList>
    </citation>
    <scope>NUCLEOTIDE SEQUENCE [LARGE SCALE GENOMIC DNA]</scope>
    <source>
        <strain evidence="1 2">So ceGT47</strain>
    </source>
</reference>
<gene>
    <name evidence="1" type="ORF">SOCEGT47_033380</name>
</gene>
<evidence type="ECO:0000313" key="2">
    <source>
        <dbReference type="Proteomes" id="UP000295781"/>
    </source>
</evidence>
<dbReference type="EMBL" id="CP012670">
    <property type="protein sequence ID" value="AUX22825.1"/>
    <property type="molecule type" value="Genomic_DNA"/>
</dbReference>
<organism evidence="1 2">
    <name type="scientific">Sorangium cellulosum</name>
    <name type="common">Polyangium cellulosum</name>
    <dbReference type="NCBI Taxonomy" id="56"/>
    <lineage>
        <taxon>Bacteria</taxon>
        <taxon>Pseudomonadati</taxon>
        <taxon>Myxococcota</taxon>
        <taxon>Polyangia</taxon>
        <taxon>Polyangiales</taxon>
        <taxon>Polyangiaceae</taxon>
        <taxon>Sorangium</taxon>
    </lineage>
</organism>
<dbReference type="OrthoDB" id="1550882at2"/>
<evidence type="ECO:0000313" key="1">
    <source>
        <dbReference type="EMBL" id="AUX22825.1"/>
    </source>
</evidence>